<dbReference type="Proteomes" id="UP000694545">
    <property type="component" value="Unplaced"/>
</dbReference>
<dbReference type="Ensembl" id="ENSVKKT00000010844.1">
    <property type="protein sequence ID" value="ENSVKKP00000010586.1"/>
    <property type="gene ID" value="ENSVKKG00000007448.1"/>
</dbReference>
<evidence type="ECO:0000256" key="1">
    <source>
        <dbReference type="ARBA" id="ARBA00023180"/>
    </source>
</evidence>
<evidence type="ECO:0000313" key="3">
    <source>
        <dbReference type="Ensembl" id="ENSVKKP00000010586.1"/>
    </source>
</evidence>
<keyword evidence="4" id="KW-1185">Reference proteome</keyword>
<feature type="domain" description="Cadherin N-terminal" evidence="2">
    <location>
        <begin position="23"/>
        <end position="68"/>
    </location>
</feature>
<protein>
    <recommendedName>
        <fullName evidence="2">Cadherin N-terminal domain-containing protein</fullName>
    </recommendedName>
</protein>
<organism evidence="3 4">
    <name type="scientific">Varanus komodoensis</name>
    <name type="common">Komodo dragon</name>
    <dbReference type="NCBI Taxonomy" id="61221"/>
    <lineage>
        <taxon>Eukaryota</taxon>
        <taxon>Metazoa</taxon>
        <taxon>Chordata</taxon>
        <taxon>Craniata</taxon>
        <taxon>Vertebrata</taxon>
        <taxon>Euteleostomi</taxon>
        <taxon>Lepidosauria</taxon>
        <taxon>Squamata</taxon>
        <taxon>Bifurcata</taxon>
        <taxon>Unidentata</taxon>
        <taxon>Episquamata</taxon>
        <taxon>Toxicofera</taxon>
        <taxon>Anguimorpha</taxon>
        <taxon>Paleoanguimorpha</taxon>
        <taxon>Varanoidea</taxon>
        <taxon>Varanidae</taxon>
        <taxon>Varanus</taxon>
    </lineage>
</organism>
<dbReference type="Pfam" id="PF08266">
    <property type="entry name" value="Cadherin_2"/>
    <property type="match status" value="1"/>
</dbReference>
<reference evidence="3" key="1">
    <citation type="submission" date="2025-08" db="UniProtKB">
        <authorList>
            <consortium name="Ensembl"/>
        </authorList>
    </citation>
    <scope>IDENTIFICATION</scope>
</reference>
<proteinExistence type="predicted"/>
<reference evidence="3" key="2">
    <citation type="submission" date="2025-09" db="UniProtKB">
        <authorList>
            <consortium name="Ensembl"/>
        </authorList>
    </citation>
    <scope>IDENTIFICATION</scope>
</reference>
<evidence type="ECO:0000259" key="2">
    <source>
        <dbReference type="Pfam" id="PF08266"/>
    </source>
</evidence>
<evidence type="ECO:0000313" key="4">
    <source>
        <dbReference type="Proteomes" id="UP000694545"/>
    </source>
</evidence>
<sequence length="68" mass="7356">IPAPGTSAARQPPWTGFLSAAKQVHYSIPEETERGFFVGNIARDLGLDAKELSGRGIRIVSPGRTPYF</sequence>
<dbReference type="InterPro" id="IPR013164">
    <property type="entry name" value="Cadherin_N"/>
</dbReference>
<name>A0A8D2JBN0_VARKO</name>
<dbReference type="AlphaFoldDB" id="A0A8D2JBN0"/>
<accession>A0A8D2JBN0</accession>
<dbReference type="Gene3D" id="2.60.40.60">
    <property type="entry name" value="Cadherins"/>
    <property type="match status" value="1"/>
</dbReference>
<dbReference type="OMA" id="KGDEQHF"/>
<keyword evidence="1" id="KW-0325">Glycoprotein</keyword>